<evidence type="ECO:0000256" key="4">
    <source>
        <dbReference type="ARBA" id="ARBA00022741"/>
    </source>
</evidence>
<dbReference type="SMART" id="SM00220">
    <property type="entry name" value="S_TKc"/>
    <property type="match status" value="1"/>
</dbReference>
<dbReference type="Proteomes" id="UP000009192">
    <property type="component" value="Unassembled WGS sequence"/>
</dbReference>
<dbReference type="PANTHER" id="PTHR46716">
    <property type="entry name" value="MITOGEN-ACTIVATED PROTEIN KINASE KINASE KINASE 7"/>
    <property type="match status" value="1"/>
</dbReference>
<name>A0A0Q9X3W4_DROMO</name>
<dbReference type="GO" id="GO:0006955">
    <property type="term" value="P:immune response"/>
    <property type="evidence" value="ECO:0007669"/>
    <property type="project" value="TreeGrafter"/>
</dbReference>
<sequence>MAAIINPKYIIGKKELLGEGSYGKVYTVELKVAIKELKSSEAEKIKSFEAEATNLLRAQHPNIIRLYGISGKHTLVMEYADNTLDKYIHNEENKITELHRQNLMLQCAEGVAYLHSLTPLTLHRDLKPANILLTNDNCTLKICDFGTAREIRTEMTAEKGTAVYRAPEINETMKYTEKCDVYSFALILWEVMSGKKPFADQIKEVIAIAYQTSVKNLRPNLDDVQFCVNKEIMKDLIEQGWDKKPYMRPSMKMPYYLALIIPR</sequence>
<dbReference type="SMR" id="A0A0Q9X3W4"/>
<dbReference type="GO" id="GO:0007254">
    <property type="term" value="P:JNK cascade"/>
    <property type="evidence" value="ECO:0007669"/>
    <property type="project" value="TreeGrafter"/>
</dbReference>
<keyword evidence="9" id="KW-1185">Reference proteome</keyword>
<keyword evidence="4" id="KW-0547">Nucleotide-binding</keyword>
<protein>
    <submittedName>
        <fullName evidence="8">Uncharacterized protein, isoform B</fullName>
    </submittedName>
</protein>
<organism evidence="8 9">
    <name type="scientific">Drosophila mojavensis</name>
    <name type="common">Fruit fly</name>
    <dbReference type="NCBI Taxonomy" id="7230"/>
    <lineage>
        <taxon>Eukaryota</taxon>
        <taxon>Metazoa</taxon>
        <taxon>Ecdysozoa</taxon>
        <taxon>Arthropoda</taxon>
        <taxon>Hexapoda</taxon>
        <taxon>Insecta</taxon>
        <taxon>Pterygota</taxon>
        <taxon>Neoptera</taxon>
        <taxon>Endopterygota</taxon>
        <taxon>Diptera</taxon>
        <taxon>Brachycera</taxon>
        <taxon>Muscomorpha</taxon>
        <taxon>Ephydroidea</taxon>
        <taxon>Drosophilidae</taxon>
        <taxon>Drosophila</taxon>
    </lineage>
</organism>
<reference evidence="8 9" key="1">
    <citation type="journal article" date="2007" name="Nature">
        <title>Evolution of genes and genomes on the Drosophila phylogeny.</title>
        <authorList>
            <consortium name="Drosophila 12 Genomes Consortium"/>
            <person name="Clark A.G."/>
            <person name="Eisen M.B."/>
            <person name="Smith D.R."/>
            <person name="Bergman C.M."/>
            <person name="Oliver B."/>
            <person name="Markow T.A."/>
            <person name="Kaufman T.C."/>
            <person name="Kellis M."/>
            <person name="Gelbart W."/>
            <person name="Iyer V.N."/>
            <person name="Pollard D.A."/>
            <person name="Sackton T.B."/>
            <person name="Larracuente A.M."/>
            <person name="Singh N.D."/>
            <person name="Abad J.P."/>
            <person name="Abt D.N."/>
            <person name="Adryan B."/>
            <person name="Aguade M."/>
            <person name="Akashi H."/>
            <person name="Anderson W.W."/>
            <person name="Aquadro C.F."/>
            <person name="Ardell D.H."/>
            <person name="Arguello R."/>
            <person name="Artieri C.G."/>
            <person name="Barbash D.A."/>
            <person name="Barker D."/>
            <person name="Barsanti P."/>
            <person name="Batterham P."/>
            <person name="Batzoglou S."/>
            <person name="Begun D."/>
            <person name="Bhutkar A."/>
            <person name="Blanco E."/>
            <person name="Bosak S.A."/>
            <person name="Bradley R.K."/>
            <person name="Brand A.D."/>
            <person name="Brent M.R."/>
            <person name="Brooks A.N."/>
            <person name="Brown R.H."/>
            <person name="Butlin R.K."/>
            <person name="Caggese C."/>
            <person name="Calvi B.R."/>
            <person name="Bernardo de Carvalho A."/>
            <person name="Caspi A."/>
            <person name="Castrezana S."/>
            <person name="Celniker S.E."/>
            <person name="Chang J.L."/>
            <person name="Chapple C."/>
            <person name="Chatterji S."/>
            <person name="Chinwalla A."/>
            <person name="Civetta A."/>
            <person name="Clifton S.W."/>
            <person name="Comeron J.M."/>
            <person name="Costello J.C."/>
            <person name="Coyne J.A."/>
            <person name="Daub J."/>
            <person name="David R.G."/>
            <person name="Delcher A.L."/>
            <person name="Delehaunty K."/>
            <person name="Do C.B."/>
            <person name="Ebling H."/>
            <person name="Edwards K."/>
            <person name="Eickbush T."/>
            <person name="Evans J.D."/>
            <person name="Filipski A."/>
            <person name="Findeiss S."/>
            <person name="Freyhult E."/>
            <person name="Fulton L."/>
            <person name="Fulton R."/>
            <person name="Garcia A.C."/>
            <person name="Gardiner A."/>
            <person name="Garfield D.A."/>
            <person name="Garvin B.E."/>
            <person name="Gibson G."/>
            <person name="Gilbert D."/>
            <person name="Gnerre S."/>
            <person name="Godfrey J."/>
            <person name="Good R."/>
            <person name="Gotea V."/>
            <person name="Gravely B."/>
            <person name="Greenberg A.J."/>
            <person name="Griffiths-Jones S."/>
            <person name="Gross S."/>
            <person name="Guigo R."/>
            <person name="Gustafson E.A."/>
            <person name="Haerty W."/>
            <person name="Hahn M.W."/>
            <person name="Halligan D.L."/>
            <person name="Halpern A.L."/>
            <person name="Halter G.M."/>
            <person name="Han M.V."/>
            <person name="Heger A."/>
            <person name="Hillier L."/>
            <person name="Hinrichs A.S."/>
            <person name="Holmes I."/>
            <person name="Hoskins R.A."/>
            <person name="Hubisz M.J."/>
            <person name="Hultmark D."/>
            <person name="Huntley M.A."/>
            <person name="Jaffe D.B."/>
            <person name="Jagadeeshan S."/>
            <person name="Jeck W.R."/>
            <person name="Johnson J."/>
            <person name="Jones C.D."/>
            <person name="Jordan W.C."/>
            <person name="Karpen G.H."/>
            <person name="Kataoka E."/>
            <person name="Keightley P.D."/>
            <person name="Kheradpour P."/>
            <person name="Kirkness E.F."/>
            <person name="Koerich L.B."/>
            <person name="Kristiansen K."/>
            <person name="Kudrna D."/>
            <person name="Kulathinal R.J."/>
            <person name="Kumar S."/>
            <person name="Kwok R."/>
            <person name="Lander E."/>
            <person name="Langley C.H."/>
            <person name="Lapoint R."/>
            <person name="Lazzaro B.P."/>
            <person name="Lee S.J."/>
            <person name="Levesque L."/>
            <person name="Li R."/>
            <person name="Lin C.F."/>
            <person name="Lin M.F."/>
            <person name="Lindblad-Toh K."/>
            <person name="Llopart A."/>
            <person name="Long M."/>
            <person name="Low L."/>
            <person name="Lozovsky E."/>
            <person name="Lu J."/>
            <person name="Luo M."/>
            <person name="Machado C.A."/>
            <person name="Makalowski W."/>
            <person name="Marzo M."/>
            <person name="Matsuda M."/>
            <person name="Matzkin L."/>
            <person name="McAllister B."/>
            <person name="McBride C.S."/>
            <person name="McKernan B."/>
            <person name="McKernan K."/>
            <person name="Mendez-Lago M."/>
            <person name="Minx P."/>
            <person name="Mollenhauer M.U."/>
            <person name="Montooth K."/>
            <person name="Mount S.M."/>
            <person name="Mu X."/>
            <person name="Myers E."/>
            <person name="Negre B."/>
            <person name="Newfeld S."/>
            <person name="Nielsen R."/>
            <person name="Noor M.A."/>
            <person name="O'Grady P."/>
            <person name="Pachter L."/>
            <person name="Papaceit M."/>
            <person name="Parisi M.J."/>
            <person name="Parisi M."/>
            <person name="Parts L."/>
            <person name="Pedersen J.S."/>
            <person name="Pesole G."/>
            <person name="Phillippy A.M."/>
            <person name="Ponting C.P."/>
            <person name="Pop M."/>
            <person name="Porcelli D."/>
            <person name="Powell J.R."/>
            <person name="Prohaska S."/>
            <person name="Pruitt K."/>
            <person name="Puig M."/>
            <person name="Quesneville H."/>
            <person name="Ram K.R."/>
            <person name="Rand D."/>
            <person name="Rasmussen M.D."/>
            <person name="Reed L.K."/>
            <person name="Reenan R."/>
            <person name="Reily A."/>
            <person name="Remington K.A."/>
            <person name="Rieger T.T."/>
            <person name="Ritchie M.G."/>
            <person name="Robin C."/>
            <person name="Rogers Y.H."/>
            <person name="Rohde C."/>
            <person name="Rozas J."/>
            <person name="Rubenfield M.J."/>
            <person name="Ruiz A."/>
            <person name="Russo S."/>
            <person name="Salzberg S.L."/>
            <person name="Sanchez-Gracia A."/>
            <person name="Saranga D.J."/>
            <person name="Sato H."/>
            <person name="Schaeffer S.W."/>
            <person name="Schatz M.C."/>
            <person name="Schlenke T."/>
            <person name="Schwartz R."/>
            <person name="Segarra C."/>
            <person name="Singh R.S."/>
            <person name="Sirot L."/>
            <person name="Sirota M."/>
            <person name="Sisneros N.B."/>
            <person name="Smith C.D."/>
            <person name="Smith T.F."/>
            <person name="Spieth J."/>
            <person name="Stage D.E."/>
            <person name="Stark A."/>
            <person name="Stephan W."/>
            <person name="Strausberg R.L."/>
            <person name="Strempel S."/>
            <person name="Sturgill D."/>
            <person name="Sutton G."/>
            <person name="Sutton G.G."/>
            <person name="Tao W."/>
            <person name="Teichmann S."/>
            <person name="Tobari Y.N."/>
            <person name="Tomimura Y."/>
            <person name="Tsolas J.M."/>
            <person name="Valente V.L."/>
            <person name="Venter E."/>
            <person name="Venter J.C."/>
            <person name="Vicario S."/>
            <person name="Vieira F.G."/>
            <person name="Vilella A.J."/>
            <person name="Villasante A."/>
            <person name="Walenz B."/>
            <person name="Wang J."/>
            <person name="Wasserman M."/>
            <person name="Watts T."/>
            <person name="Wilson D."/>
            <person name="Wilson R.K."/>
            <person name="Wing R.A."/>
            <person name="Wolfner M.F."/>
            <person name="Wong A."/>
            <person name="Wong G.K."/>
            <person name="Wu C.I."/>
            <person name="Wu G."/>
            <person name="Yamamoto D."/>
            <person name="Yang H.P."/>
            <person name="Yang S.P."/>
            <person name="Yorke J.A."/>
            <person name="Yoshida K."/>
            <person name="Zdobnov E."/>
            <person name="Zhang P."/>
            <person name="Zhang Y."/>
            <person name="Zimin A.V."/>
            <person name="Baldwin J."/>
            <person name="Abdouelleil A."/>
            <person name="Abdulkadir J."/>
            <person name="Abebe A."/>
            <person name="Abera B."/>
            <person name="Abreu J."/>
            <person name="Acer S.C."/>
            <person name="Aftuck L."/>
            <person name="Alexander A."/>
            <person name="An P."/>
            <person name="Anderson E."/>
            <person name="Anderson S."/>
            <person name="Arachi H."/>
            <person name="Azer M."/>
            <person name="Bachantsang P."/>
            <person name="Barry A."/>
            <person name="Bayul T."/>
            <person name="Berlin A."/>
            <person name="Bessette D."/>
            <person name="Bloom T."/>
            <person name="Blye J."/>
            <person name="Boguslavskiy L."/>
            <person name="Bonnet C."/>
            <person name="Boukhgalter B."/>
            <person name="Bourzgui I."/>
            <person name="Brown A."/>
            <person name="Cahill P."/>
            <person name="Channer S."/>
            <person name="Cheshatsang Y."/>
            <person name="Chuda L."/>
            <person name="Citroen M."/>
            <person name="Collymore A."/>
            <person name="Cooke P."/>
            <person name="Costello M."/>
            <person name="D'Aco K."/>
            <person name="Daza R."/>
            <person name="De Haan G."/>
            <person name="DeGray S."/>
            <person name="DeMaso C."/>
            <person name="Dhargay N."/>
            <person name="Dooley K."/>
            <person name="Dooley E."/>
            <person name="Doricent M."/>
            <person name="Dorje P."/>
            <person name="Dorjee K."/>
            <person name="Dupes A."/>
            <person name="Elong R."/>
            <person name="Falk J."/>
            <person name="Farina A."/>
            <person name="Faro S."/>
            <person name="Ferguson D."/>
            <person name="Fisher S."/>
            <person name="Foley C.D."/>
            <person name="Franke A."/>
            <person name="Friedrich D."/>
            <person name="Gadbois L."/>
            <person name="Gearin G."/>
            <person name="Gearin C.R."/>
            <person name="Giannoukos G."/>
            <person name="Goode T."/>
            <person name="Graham J."/>
            <person name="Grandbois E."/>
            <person name="Grewal S."/>
            <person name="Gyaltsen K."/>
            <person name="Hafez N."/>
            <person name="Hagos B."/>
            <person name="Hall J."/>
            <person name="Henson C."/>
            <person name="Hollinger A."/>
            <person name="Honan T."/>
            <person name="Huard M.D."/>
            <person name="Hughes L."/>
            <person name="Hurhula B."/>
            <person name="Husby M.E."/>
            <person name="Kamat A."/>
            <person name="Kanga B."/>
            <person name="Kashin S."/>
            <person name="Khazanovich D."/>
            <person name="Kisner P."/>
            <person name="Lance K."/>
            <person name="Lara M."/>
            <person name="Lee W."/>
            <person name="Lennon N."/>
            <person name="Letendre F."/>
            <person name="LeVine R."/>
            <person name="Lipovsky A."/>
            <person name="Liu X."/>
            <person name="Liu J."/>
            <person name="Liu S."/>
            <person name="Lokyitsang T."/>
            <person name="Lokyitsang Y."/>
            <person name="Lubonja R."/>
            <person name="Lui A."/>
            <person name="MacDonald P."/>
            <person name="Magnisalis V."/>
            <person name="Maru K."/>
            <person name="Matthews C."/>
            <person name="McCusker W."/>
            <person name="McDonough S."/>
            <person name="Mehta T."/>
            <person name="Meldrim J."/>
            <person name="Meneus L."/>
            <person name="Mihai O."/>
            <person name="Mihalev A."/>
            <person name="Mihova T."/>
            <person name="Mittelman R."/>
            <person name="Mlenga V."/>
            <person name="Montmayeur A."/>
            <person name="Mulrain L."/>
            <person name="Navidi A."/>
            <person name="Naylor J."/>
            <person name="Negash T."/>
            <person name="Nguyen T."/>
            <person name="Nguyen N."/>
            <person name="Nicol R."/>
            <person name="Norbu C."/>
            <person name="Norbu N."/>
            <person name="Novod N."/>
            <person name="O'Neill B."/>
            <person name="Osman S."/>
            <person name="Markiewicz E."/>
            <person name="Oyono O.L."/>
            <person name="Patti C."/>
            <person name="Phunkhang P."/>
            <person name="Pierre F."/>
            <person name="Priest M."/>
            <person name="Raghuraman S."/>
            <person name="Rege F."/>
            <person name="Reyes R."/>
            <person name="Rise C."/>
            <person name="Rogov P."/>
            <person name="Ross K."/>
            <person name="Ryan E."/>
            <person name="Settipalli S."/>
            <person name="Shea T."/>
            <person name="Sherpa N."/>
            <person name="Shi L."/>
            <person name="Shih D."/>
            <person name="Sparrow T."/>
            <person name="Spaulding J."/>
            <person name="Stalker J."/>
            <person name="Stange-Thomann N."/>
            <person name="Stavropoulos S."/>
            <person name="Stone C."/>
            <person name="Strader C."/>
            <person name="Tesfaye S."/>
            <person name="Thomson T."/>
            <person name="Thoulutsang Y."/>
            <person name="Thoulutsang D."/>
            <person name="Topham K."/>
            <person name="Topping I."/>
            <person name="Tsamla T."/>
            <person name="Vassiliev H."/>
            <person name="Vo A."/>
            <person name="Wangchuk T."/>
            <person name="Wangdi T."/>
            <person name="Weiand M."/>
            <person name="Wilkinson J."/>
            <person name="Wilson A."/>
            <person name="Yadav S."/>
            <person name="Young G."/>
            <person name="Yu Q."/>
            <person name="Zembek L."/>
            <person name="Zhong D."/>
            <person name="Zimmer A."/>
            <person name="Zwirko Z."/>
            <person name="Jaffe D.B."/>
            <person name="Alvarez P."/>
            <person name="Brockman W."/>
            <person name="Butler J."/>
            <person name="Chin C."/>
            <person name="Gnerre S."/>
            <person name="Grabherr M."/>
            <person name="Kleber M."/>
            <person name="Mauceli E."/>
            <person name="MacCallum I."/>
        </authorList>
    </citation>
    <scope>NUCLEOTIDE SEQUENCE [LARGE SCALE GENOMIC DNA]</scope>
    <source>
        <strain evidence="9">Tucson 15081-1352.22</strain>
    </source>
</reference>
<evidence type="ECO:0000256" key="5">
    <source>
        <dbReference type="ARBA" id="ARBA00022777"/>
    </source>
</evidence>
<dbReference type="KEGG" id="dmo:Dmoj_GI25542"/>
<accession>A0A0Q9X3W4</accession>
<keyword evidence="6" id="KW-0067">ATP-binding</keyword>
<dbReference type="InterPro" id="IPR011009">
    <property type="entry name" value="Kinase-like_dom_sf"/>
</dbReference>
<dbReference type="GO" id="GO:0004709">
    <property type="term" value="F:MAP kinase kinase kinase activity"/>
    <property type="evidence" value="ECO:0007669"/>
    <property type="project" value="TreeGrafter"/>
</dbReference>
<dbReference type="AlphaFoldDB" id="A0A0Q9X3W4"/>
<dbReference type="EMBL" id="CH933807">
    <property type="protein sequence ID" value="KRG02720.1"/>
    <property type="molecule type" value="Genomic_DNA"/>
</dbReference>
<dbReference type="PIRSF" id="PIRSF000654">
    <property type="entry name" value="Integrin-linked_kinase"/>
    <property type="match status" value="1"/>
</dbReference>
<dbReference type="PANTHER" id="PTHR46716:SF1">
    <property type="entry name" value="MITOGEN-ACTIVATED PROTEIN KINASE KINASE KINASE 7"/>
    <property type="match status" value="1"/>
</dbReference>
<gene>
    <name evidence="8" type="primary">Dmoj\GI25542</name>
    <name evidence="8" type="ORF">Dmoj_GI25542</name>
</gene>
<proteinExistence type="inferred from homology"/>
<dbReference type="Gene3D" id="1.10.510.10">
    <property type="entry name" value="Transferase(Phosphotransferase) domain 1"/>
    <property type="match status" value="1"/>
</dbReference>
<dbReference type="Pfam" id="PF00069">
    <property type="entry name" value="Pkinase"/>
    <property type="match status" value="1"/>
</dbReference>
<dbReference type="PROSITE" id="PS50011">
    <property type="entry name" value="PROTEIN_KINASE_DOM"/>
    <property type="match status" value="1"/>
</dbReference>
<dbReference type="GO" id="GO:0005524">
    <property type="term" value="F:ATP binding"/>
    <property type="evidence" value="ECO:0007669"/>
    <property type="project" value="UniProtKB-KW"/>
</dbReference>
<keyword evidence="5" id="KW-0418">Kinase</keyword>
<keyword evidence="2" id="KW-0723">Serine/threonine-protein kinase</keyword>
<evidence type="ECO:0000313" key="8">
    <source>
        <dbReference type="EMBL" id="KRG02720.1"/>
    </source>
</evidence>
<dbReference type="SUPFAM" id="SSF56112">
    <property type="entry name" value="Protein kinase-like (PK-like)"/>
    <property type="match status" value="1"/>
</dbReference>
<evidence type="ECO:0000313" key="9">
    <source>
        <dbReference type="Proteomes" id="UP000009192"/>
    </source>
</evidence>
<dbReference type="OrthoDB" id="3256376at2759"/>
<evidence type="ECO:0000256" key="1">
    <source>
        <dbReference type="ARBA" id="ARBA00006529"/>
    </source>
</evidence>
<feature type="domain" description="Protein kinase" evidence="7">
    <location>
        <begin position="11"/>
        <end position="260"/>
    </location>
</feature>
<comment type="similarity">
    <text evidence="1">Belongs to the protein kinase superfamily. STE Ser/Thr protein kinase family. MAP kinase kinase kinase subfamily.</text>
</comment>
<evidence type="ECO:0000256" key="6">
    <source>
        <dbReference type="ARBA" id="ARBA00022840"/>
    </source>
</evidence>
<dbReference type="InterPro" id="IPR000719">
    <property type="entry name" value="Prot_kinase_dom"/>
</dbReference>
<dbReference type="GO" id="GO:0043123">
    <property type="term" value="P:positive regulation of canonical NF-kappaB signal transduction"/>
    <property type="evidence" value="ECO:0007669"/>
    <property type="project" value="TreeGrafter"/>
</dbReference>
<evidence type="ECO:0000259" key="7">
    <source>
        <dbReference type="PROSITE" id="PS50011"/>
    </source>
</evidence>
<evidence type="ECO:0000256" key="2">
    <source>
        <dbReference type="ARBA" id="ARBA00022527"/>
    </source>
</evidence>
<keyword evidence="3" id="KW-0808">Transferase</keyword>
<dbReference type="InParanoid" id="A0A0Q9X3W4"/>
<evidence type="ECO:0000256" key="3">
    <source>
        <dbReference type="ARBA" id="ARBA00022679"/>
    </source>
</evidence>